<comment type="caution">
    <text evidence="1">The sequence shown here is derived from an EMBL/GenBank/DDBJ whole genome shotgun (WGS) entry which is preliminary data.</text>
</comment>
<dbReference type="Gene3D" id="3.40.1260.10">
    <property type="entry name" value="DsrEFH-like"/>
    <property type="match status" value="1"/>
</dbReference>
<accession>A0ABQ6GWU1</accession>
<evidence type="ECO:0000313" key="1">
    <source>
        <dbReference type="EMBL" id="GLX80411.1"/>
    </source>
</evidence>
<evidence type="ECO:0000313" key="2">
    <source>
        <dbReference type="Proteomes" id="UP001157186"/>
    </source>
</evidence>
<keyword evidence="2" id="KW-1185">Reference proteome</keyword>
<organism evidence="1 2">
    <name type="scientific">Thalassotalea insulae</name>
    <dbReference type="NCBI Taxonomy" id="2056778"/>
    <lineage>
        <taxon>Bacteria</taxon>
        <taxon>Pseudomonadati</taxon>
        <taxon>Pseudomonadota</taxon>
        <taxon>Gammaproteobacteria</taxon>
        <taxon>Alteromonadales</taxon>
        <taxon>Colwelliaceae</taxon>
        <taxon>Thalassotalea</taxon>
    </lineage>
</organism>
<dbReference type="Pfam" id="PF04077">
    <property type="entry name" value="DsrH"/>
    <property type="match status" value="1"/>
</dbReference>
<proteinExistence type="predicted"/>
<sequence>MENTSIHLLRSSPFAVQQASLMLTLLTPDDAIVLLDDGCYLNNHQLLADILAVTSNVYAITPHMTARALIAHASIKKIHLAQLTELIFTYSNSVTWQ</sequence>
<evidence type="ECO:0008006" key="3">
    <source>
        <dbReference type="Google" id="ProtNLM"/>
    </source>
</evidence>
<dbReference type="InterPro" id="IPR007215">
    <property type="entry name" value="Sulphur_relay_TusB/DsrH"/>
</dbReference>
<dbReference type="EMBL" id="BSST01000001">
    <property type="protein sequence ID" value="GLX80411.1"/>
    <property type="molecule type" value="Genomic_DNA"/>
</dbReference>
<gene>
    <name evidence="1" type="ORF">tinsulaeT_37510</name>
</gene>
<dbReference type="RefSeq" id="WP_284246402.1">
    <property type="nucleotide sequence ID" value="NZ_BSST01000001.1"/>
</dbReference>
<name>A0ABQ6GWU1_9GAMM</name>
<dbReference type="SUPFAM" id="SSF75169">
    <property type="entry name" value="DsrEFH-like"/>
    <property type="match status" value="1"/>
</dbReference>
<dbReference type="InterPro" id="IPR027396">
    <property type="entry name" value="DsrEFH-like"/>
</dbReference>
<dbReference type="NCBIfam" id="TIGR03011">
    <property type="entry name" value="sulf_tusB_dsrH"/>
    <property type="match status" value="1"/>
</dbReference>
<dbReference type="Proteomes" id="UP001157186">
    <property type="component" value="Unassembled WGS sequence"/>
</dbReference>
<reference evidence="1 2" key="1">
    <citation type="submission" date="2023-03" db="EMBL/GenBank/DDBJ databases">
        <title>Draft genome sequence of Thalassotalea insulae KCTC 62186T.</title>
        <authorList>
            <person name="Sawabe T."/>
        </authorList>
    </citation>
    <scope>NUCLEOTIDE SEQUENCE [LARGE SCALE GENOMIC DNA]</scope>
    <source>
        <strain evidence="1 2">KCTC 62186</strain>
    </source>
</reference>
<protein>
    <recommendedName>
        <fullName evidence="3">Sulfurtransferase complex subunit TusB</fullName>
    </recommendedName>
</protein>